<feature type="region of interest" description="Disordered" evidence="1">
    <location>
        <begin position="526"/>
        <end position="545"/>
    </location>
</feature>
<feature type="compositionally biased region" description="Basic and acidic residues" evidence="1">
    <location>
        <begin position="735"/>
        <end position="750"/>
    </location>
</feature>
<dbReference type="AlphaFoldDB" id="A0A8T2IDJ3"/>
<feature type="region of interest" description="Disordered" evidence="1">
    <location>
        <begin position="80"/>
        <end position="139"/>
    </location>
</feature>
<evidence type="ECO:0008006" key="4">
    <source>
        <dbReference type="Google" id="ProtNLM"/>
    </source>
</evidence>
<dbReference type="EMBL" id="JAACNH010000731">
    <property type="protein sequence ID" value="KAG8430659.1"/>
    <property type="molecule type" value="Genomic_DNA"/>
</dbReference>
<keyword evidence="3" id="KW-1185">Reference proteome</keyword>
<sequence>LRPFYPSTPSEPLSLSRALSQHRGLLRPVQQSLPRAEPKLPGTCRSSVLPDCWRRSQRHVGCSAFRVRRICRFVKIPQPHRGPSPPCGSTPDTIAFPLPPPGTELTMSLPQKPKPPAPTGTGTLGIGPNPPTAPPTAPVRTLQPPQISRGALQQSLDERIFTPSAVSAVYSTASYATGQSPSAPTLVYPQPPQTMSTQPQNRSPFAAGPRPTHHQFFQRPQIQPPRATIQTSNPSLRPGGQAPTAVYQTNQHIMMVNHLPMPYAMPQGPQYCIPQYRHSAPPYVGPPQQYPVQPPGPAPFYPGPGPGEFPTPYGAPFYSSQPVYQSAPIIVPTQQHQHPPPPAKREKKPIRIRDPNQGGKDITEEIMSGVGSRNSTPPILRPNSTPTPPQLPSHAPDHSPVVYGTVESPHLPPSFPSVPVSEPKTVLEEKPKAEFPIKSTPPPCVRSEPDSVDMSDVEPTIRPDSTDRPGLQPCVLPVGPSAPIAVPTSQAFPCLLDDTRTSATEESPPAPTAKVLQEVEAIEAEVGISEDSEVPEGPGISPAQEMNGISEDIAAGDFDREKAALGEPPVLAILTATDLDIECVSPSHVPLSSPALSASPQPDSPPPPLIAATGLCTTKTSTSATTLPPPCPQDVAELDDTRTSTPDSAADGHNQGRIEGDIELEASLKLLSFTSRKSPVEALTAPKMWQKPKAETPDAEGTSQSETEPQEEEDLEDKPAELEVDPIAFSDSPIDPDHLYLNKVKLHEENGELEPVHNGAGDISEGEGTDIPSGSEEGLPCPFNTSGGVGEQPSDDPQETPLPLASPDRDDGKRQYDRDFLLGFQFMPACVQKPEGLPPISDVVLDK</sequence>
<feature type="region of interest" description="Disordered" evidence="1">
    <location>
        <begin position="673"/>
        <end position="817"/>
    </location>
</feature>
<feature type="non-terminal residue" evidence="2">
    <location>
        <position position="847"/>
    </location>
</feature>
<protein>
    <recommendedName>
        <fullName evidence="4">Eukaryotic translation initiation factor 4 gamma 3</fullName>
    </recommendedName>
</protein>
<proteinExistence type="predicted"/>
<dbReference type="PANTHER" id="PTHR23253">
    <property type="entry name" value="EUKARYOTIC TRANSLATION INITIATION FACTOR 4 GAMMA"/>
    <property type="match status" value="1"/>
</dbReference>
<feature type="compositionally biased region" description="Basic and acidic residues" evidence="1">
    <location>
        <begin position="425"/>
        <end position="435"/>
    </location>
</feature>
<evidence type="ECO:0000256" key="1">
    <source>
        <dbReference type="SAM" id="MobiDB-lite"/>
    </source>
</evidence>
<dbReference type="GO" id="GO:0003729">
    <property type="term" value="F:mRNA binding"/>
    <property type="evidence" value="ECO:0007669"/>
    <property type="project" value="TreeGrafter"/>
</dbReference>
<feature type="compositionally biased region" description="Low complexity" evidence="1">
    <location>
        <begin position="610"/>
        <end position="626"/>
    </location>
</feature>
<feature type="compositionally biased region" description="Basic and acidic residues" evidence="1">
    <location>
        <begin position="807"/>
        <end position="817"/>
    </location>
</feature>
<dbReference type="OrthoDB" id="514777at2759"/>
<feature type="region of interest" description="Disordered" evidence="1">
    <location>
        <begin position="191"/>
        <end position="243"/>
    </location>
</feature>
<name>A0A8T2IDJ3_9PIPI</name>
<dbReference type="PANTHER" id="PTHR23253:SF78">
    <property type="entry name" value="EUKARYOTIC TRANSLATION INITIATION FACTOR 4G1, ISOFORM B-RELATED"/>
    <property type="match status" value="1"/>
</dbReference>
<feature type="non-terminal residue" evidence="2">
    <location>
        <position position="1"/>
    </location>
</feature>
<feature type="compositionally biased region" description="Pro residues" evidence="1">
    <location>
        <begin position="128"/>
        <end position="137"/>
    </location>
</feature>
<dbReference type="Proteomes" id="UP000812440">
    <property type="component" value="Unassembled WGS sequence"/>
</dbReference>
<dbReference type="GO" id="GO:0016281">
    <property type="term" value="C:eukaryotic translation initiation factor 4F complex"/>
    <property type="evidence" value="ECO:0007669"/>
    <property type="project" value="TreeGrafter"/>
</dbReference>
<comment type="caution">
    <text evidence="2">The sequence shown here is derived from an EMBL/GenBank/DDBJ whole genome shotgun (WGS) entry which is preliminary data.</text>
</comment>
<organism evidence="2 3">
    <name type="scientific">Hymenochirus boettgeri</name>
    <name type="common">Congo dwarf clawed frog</name>
    <dbReference type="NCBI Taxonomy" id="247094"/>
    <lineage>
        <taxon>Eukaryota</taxon>
        <taxon>Metazoa</taxon>
        <taxon>Chordata</taxon>
        <taxon>Craniata</taxon>
        <taxon>Vertebrata</taxon>
        <taxon>Euteleostomi</taxon>
        <taxon>Amphibia</taxon>
        <taxon>Batrachia</taxon>
        <taxon>Anura</taxon>
        <taxon>Pipoidea</taxon>
        <taxon>Pipidae</taxon>
        <taxon>Pipinae</taxon>
        <taxon>Hymenochirus</taxon>
    </lineage>
</organism>
<feature type="region of interest" description="Disordered" evidence="1">
    <location>
        <begin position="585"/>
        <end position="659"/>
    </location>
</feature>
<dbReference type="GO" id="GO:0003743">
    <property type="term" value="F:translation initiation factor activity"/>
    <property type="evidence" value="ECO:0007669"/>
    <property type="project" value="TreeGrafter"/>
</dbReference>
<evidence type="ECO:0000313" key="2">
    <source>
        <dbReference type="EMBL" id="KAG8430659.1"/>
    </source>
</evidence>
<accession>A0A8T2IDJ3</accession>
<feature type="region of interest" description="Disordered" evidence="1">
    <location>
        <begin position="332"/>
        <end position="476"/>
    </location>
</feature>
<feature type="compositionally biased region" description="Low complexity" evidence="1">
    <location>
        <begin position="585"/>
        <end position="601"/>
    </location>
</feature>
<reference evidence="2" key="1">
    <citation type="thesis" date="2020" institute="ProQuest LLC" country="789 East Eisenhower Parkway, Ann Arbor, MI, USA">
        <title>Comparative Genomics and Chromosome Evolution.</title>
        <authorList>
            <person name="Mudd A.B."/>
        </authorList>
    </citation>
    <scope>NUCLEOTIDE SEQUENCE</scope>
    <source>
        <strain evidence="2">Female2</strain>
        <tissue evidence="2">Blood</tissue>
    </source>
</reference>
<feature type="compositionally biased region" description="Low complexity" evidence="1">
    <location>
        <begin position="215"/>
        <end position="226"/>
    </location>
</feature>
<gene>
    <name evidence="2" type="ORF">GDO86_020198</name>
</gene>
<evidence type="ECO:0000313" key="3">
    <source>
        <dbReference type="Proteomes" id="UP000812440"/>
    </source>
</evidence>